<keyword evidence="6 7" id="KW-0472">Membrane</keyword>
<organism evidence="10 11">
    <name type="scientific">Quillaja saponaria</name>
    <name type="common">Soap bark tree</name>
    <dbReference type="NCBI Taxonomy" id="32244"/>
    <lineage>
        <taxon>Eukaryota</taxon>
        <taxon>Viridiplantae</taxon>
        <taxon>Streptophyta</taxon>
        <taxon>Embryophyta</taxon>
        <taxon>Tracheophyta</taxon>
        <taxon>Spermatophyta</taxon>
        <taxon>Magnoliopsida</taxon>
        <taxon>eudicotyledons</taxon>
        <taxon>Gunneridae</taxon>
        <taxon>Pentapetalae</taxon>
        <taxon>rosids</taxon>
        <taxon>fabids</taxon>
        <taxon>Fabales</taxon>
        <taxon>Quillajaceae</taxon>
        <taxon>Quillaja</taxon>
    </lineage>
</organism>
<dbReference type="PIRSF" id="PIRSF031032">
    <property type="entry name" value="TMP_97_prd"/>
    <property type="match status" value="1"/>
</dbReference>
<feature type="signal peptide" evidence="8">
    <location>
        <begin position="1"/>
        <end position="28"/>
    </location>
</feature>
<evidence type="ECO:0000259" key="9">
    <source>
        <dbReference type="PROSITE" id="PS51751"/>
    </source>
</evidence>
<keyword evidence="8" id="KW-0732">Signal</keyword>
<gene>
    <name evidence="10" type="ORF">O6P43_000583</name>
</gene>
<dbReference type="PANTHER" id="PTHR31204">
    <property type="entry name" value="SIGMA INTRACELLULAR RECEPTOR 2"/>
    <property type="match status" value="1"/>
</dbReference>
<dbReference type="KEGG" id="qsa:O6P43_000583"/>
<feature type="transmembrane region" description="Helical" evidence="7">
    <location>
        <begin position="98"/>
        <end position="116"/>
    </location>
</feature>
<evidence type="ECO:0000256" key="8">
    <source>
        <dbReference type="SAM" id="SignalP"/>
    </source>
</evidence>
<dbReference type="InterPro" id="IPR016964">
    <property type="entry name" value="Sigma2_recept"/>
</dbReference>
<keyword evidence="11" id="KW-1185">Reference proteome</keyword>
<evidence type="ECO:0000313" key="10">
    <source>
        <dbReference type="EMBL" id="KAJ7981303.1"/>
    </source>
</evidence>
<reference evidence="10 11" key="1">
    <citation type="journal article" date="2023" name="Science">
        <title>Elucidation of the pathway for biosynthesis of saponin adjuvants from the soapbark tree.</title>
        <authorList>
            <person name="Reed J."/>
            <person name="Orme A."/>
            <person name="El-Demerdash A."/>
            <person name="Owen C."/>
            <person name="Martin L.B.B."/>
            <person name="Misra R.C."/>
            <person name="Kikuchi S."/>
            <person name="Rejzek M."/>
            <person name="Martin A.C."/>
            <person name="Harkess A."/>
            <person name="Leebens-Mack J."/>
            <person name="Louveau T."/>
            <person name="Stephenson M.J."/>
            <person name="Osbourn A."/>
        </authorList>
    </citation>
    <scope>NUCLEOTIDE SEQUENCE [LARGE SCALE GENOMIC DNA]</scope>
    <source>
        <strain evidence="10">S10</strain>
    </source>
</reference>
<comment type="subcellular location">
    <subcellularLocation>
        <location evidence="1">Endoplasmic reticulum membrane</location>
        <topology evidence="1">Multi-pass membrane protein</topology>
    </subcellularLocation>
</comment>
<feature type="transmembrane region" description="Helical" evidence="7">
    <location>
        <begin position="63"/>
        <end position="86"/>
    </location>
</feature>
<feature type="transmembrane region" description="Helical" evidence="7">
    <location>
        <begin position="128"/>
        <end position="145"/>
    </location>
</feature>
<keyword evidence="4" id="KW-0256">Endoplasmic reticulum</keyword>
<dbReference type="PANTHER" id="PTHR31204:SF1">
    <property type="entry name" value="SIGMA INTRACELLULAR RECEPTOR 2"/>
    <property type="match status" value="1"/>
</dbReference>
<evidence type="ECO:0000256" key="1">
    <source>
        <dbReference type="ARBA" id="ARBA00004477"/>
    </source>
</evidence>
<evidence type="ECO:0000256" key="6">
    <source>
        <dbReference type="ARBA" id="ARBA00023136"/>
    </source>
</evidence>
<evidence type="ECO:0000256" key="2">
    <source>
        <dbReference type="ARBA" id="ARBA00009096"/>
    </source>
</evidence>
<keyword evidence="3 7" id="KW-0812">Transmembrane</keyword>
<dbReference type="Proteomes" id="UP001163823">
    <property type="component" value="Chromosome 1"/>
</dbReference>
<feature type="domain" description="EXPERA" evidence="9">
    <location>
        <begin position="8"/>
        <end position="140"/>
    </location>
</feature>
<evidence type="ECO:0000256" key="4">
    <source>
        <dbReference type="ARBA" id="ARBA00022824"/>
    </source>
</evidence>
<accession>A0AAD7QH09</accession>
<evidence type="ECO:0000313" key="11">
    <source>
        <dbReference type="Proteomes" id="UP001163823"/>
    </source>
</evidence>
<evidence type="ECO:0000256" key="5">
    <source>
        <dbReference type="ARBA" id="ARBA00022989"/>
    </source>
</evidence>
<proteinExistence type="inferred from homology"/>
<name>A0AAD7QH09_QUISA</name>
<dbReference type="AlphaFoldDB" id="A0AAD7QH09"/>
<dbReference type="InterPro" id="IPR033118">
    <property type="entry name" value="EXPERA"/>
</dbReference>
<dbReference type="InterPro" id="IPR051987">
    <property type="entry name" value="Sigma-2_receptor-like"/>
</dbReference>
<feature type="chain" id="PRO_5042011407" evidence="8">
    <location>
        <begin position="29"/>
        <end position="168"/>
    </location>
</feature>
<dbReference type="PROSITE" id="PS51751">
    <property type="entry name" value="EXPERA"/>
    <property type="match status" value="1"/>
</dbReference>
<evidence type="ECO:0000256" key="3">
    <source>
        <dbReference type="ARBA" id="ARBA00022692"/>
    </source>
</evidence>
<protein>
    <submittedName>
        <fullName evidence="10">Transmembrane protein 97-like</fullName>
    </submittedName>
</protein>
<comment type="caution">
    <text evidence="10">The sequence shown here is derived from an EMBL/GenBank/DDBJ whole genome shotgun (WGS) entry which is preliminary data.</text>
</comment>
<dbReference type="GO" id="GO:0005789">
    <property type="term" value="C:endoplasmic reticulum membrane"/>
    <property type="evidence" value="ECO:0007669"/>
    <property type="project" value="UniProtKB-SubCell"/>
</dbReference>
<keyword evidence="5 7" id="KW-1133">Transmembrane helix</keyword>
<sequence length="168" mass="18668">MGFAVKLADASVFLLSLVIALSVPIIDGQTCLPLSLYPESFVDLKNWYSREYGDYLFSEKPDFFVGLVWLEILFQWPLALSNIYGILAGKPWIKTTSLIFGVSVTTSMVAILSDMIRSKKASDTLLMIYYPFLGLSVLAILRGLLPHSSRTTSNIGKRPAALGRKKRT</sequence>
<comment type="similarity">
    <text evidence="2">Belongs to the TMEM97/sigma-2 receptor family.</text>
</comment>
<evidence type="ECO:0000256" key="7">
    <source>
        <dbReference type="PIRNR" id="PIRNR031032"/>
    </source>
</evidence>
<dbReference type="EMBL" id="JARAOO010000001">
    <property type="protein sequence ID" value="KAJ7981303.1"/>
    <property type="molecule type" value="Genomic_DNA"/>
</dbReference>
<dbReference type="Pfam" id="PF05241">
    <property type="entry name" value="EBP"/>
    <property type="match status" value="1"/>
</dbReference>